<accession>A0ABM1MP08</accession>
<evidence type="ECO:0000256" key="5">
    <source>
        <dbReference type="PROSITE-ProRule" id="PRU01371"/>
    </source>
</evidence>
<sequence>MKQRRSPKENHTKTFLVLPLVASNEEMTRNPGLRLFTKTWPSKDKDVENKRPQTATLERPQILDIRLATKIDMSLLRKEFLTITNLCRIPLATINRTKPKTGTALVDRRRPVSNLPKPISPHSGRIKVDEITGKVRSPTIITTTASKKPDDINNNLKALRKRSPGKPSPKLRKSTKLLLPEPCTTCGRPDQPERFHSHPVTPLKPHVRKCELKVVKNSVQKPLAIKYKSTKPPNKIVLPSQSAEPNLKPMKPTKGPRTLTCYLCGREFGTTSLPLHEPKCLEKWERENANLPTHLRKKPPPKPSANLDKEEWNKFAWKASQAALTACQNCGRTFYPDRLLVHQKSCKAPLQGFMKSNNEPLRNYSNAKSQQPLTVKCSVCGKLFGTKSIKIHEPQCLKKWHIQNDDLPAKQREPMAKDIAVSVKTKEIPPKPENKRPTSGRKPPMFPCYLCGRLFGVSSIYIHEPQCLKKWTLENDKLPPNKRRQVPLKPDIKFTQDGKIDFAAMEETNWHTHLSQLVPCQHCNRTFNPDRVDVHERNCKGPTKPLKTF</sequence>
<proteinExistence type="predicted"/>
<protein>
    <submittedName>
        <fullName evidence="8">Zinc finger protein 474-like isoform X1</fullName>
    </submittedName>
</protein>
<evidence type="ECO:0000313" key="7">
    <source>
        <dbReference type="Proteomes" id="UP000695000"/>
    </source>
</evidence>
<dbReference type="InterPro" id="IPR026319">
    <property type="entry name" value="ZC2HC1A/B-like"/>
</dbReference>
<evidence type="ECO:0000256" key="2">
    <source>
        <dbReference type="ARBA" id="ARBA00022737"/>
    </source>
</evidence>
<dbReference type="Proteomes" id="UP000695000">
    <property type="component" value="Unplaced"/>
</dbReference>
<dbReference type="PROSITE" id="PS52027">
    <property type="entry name" value="ZF_C2HC_C3H"/>
    <property type="match status" value="5"/>
</dbReference>
<dbReference type="PANTHER" id="PTHR13555">
    <property type="entry name" value="C2H2 ZINC FINGER CGI-62-RELATED"/>
    <property type="match status" value="1"/>
</dbReference>
<feature type="domain" description="C2HC/C3H-type" evidence="6">
    <location>
        <begin position="516"/>
        <end position="545"/>
    </location>
</feature>
<dbReference type="PANTHER" id="PTHR13555:SF68">
    <property type="entry name" value="ZINC FINGER PROTEIN 474"/>
    <property type="match status" value="1"/>
</dbReference>
<keyword evidence="7" id="KW-1185">Reference proteome</keyword>
<dbReference type="Pfam" id="PF13913">
    <property type="entry name" value="zf-C2HC_2"/>
    <property type="match status" value="5"/>
</dbReference>
<evidence type="ECO:0000259" key="6">
    <source>
        <dbReference type="PROSITE" id="PS52027"/>
    </source>
</evidence>
<organism evidence="7 8">
    <name type="scientific">Nicrophorus vespilloides</name>
    <name type="common">Boreal carrion beetle</name>
    <dbReference type="NCBI Taxonomy" id="110193"/>
    <lineage>
        <taxon>Eukaryota</taxon>
        <taxon>Metazoa</taxon>
        <taxon>Ecdysozoa</taxon>
        <taxon>Arthropoda</taxon>
        <taxon>Hexapoda</taxon>
        <taxon>Insecta</taxon>
        <taxon>Pterygota</taxon>
        <taxon>Neoptera</taxon>
        <taxon>Endopterygota</taxon>
        <taxon>Coleoptera</taxon>
        <taxon>Polyphaga</taxon>
        <taxon>Staphyliniformia</taxon>
        <taxon>Silphidae</taxon>
        <taxon>Nicrophorinae</taxon>
        <taxon>Nicrophorus</taxon>
    </lineage>
</organism>
<evidence type="ECO:0000256" key="4">
    <source>
        <dbReference type="ARBA" id="ARBA00022833"/>
    </source>
</evidence>
<name>A0ABM1MP08_NICVS</name>
<dbReference type="InterPro" id="IPR049899">
    <property type="entry name" value="Znf_C2HC_C3H"/>
</dbReference>
<dbReference type="Gene3D" id="3.30.160.60">
    <property type="entry name" value="Classic Zinc Finger"/>
    <property type="match status" value="5"/>
</dbReference>
<feature type="domain" description="C2HC/C3H-type" evidence="6">
    <location>
        <begin position="373"/>
        <end position="402"/>
    </location>
</feature>
<feature type="domain" description="C2HC/C3H-type" evidence="6">
    <location>
        <begin position="444"/>
        <end position="473"/>
    </location>
</feature>
<dbReference type="RefSeq" id="XP_017776308.1">
    <property type="nucleotide sequence ID" value="XM_017920819.1"/>
</dbReference>
<evidence type="ECO:0000256" key="3">
    <source>
        <dbReference type="ARBA" id="ARBA00022771"/>
    </source>
</evidence>
<reference evidence="8" key="1">
    <citation type="submission" date="2025-08" db="UniProtKB">
        <authorList>
            <consortium name="RefSeq"/>
        </authorList>
    </citation>
    <scope>IDENTIFICATION</scope>
    <source>
        <tissue evidence="8">Whole Larva</tissue>
    </source>
</reference>
<evidence type="ECO:0000256" key="1">
    <source>
        <dbReference type="ARBA" id="ARBA00022723"/>
    </source>
</evidence>
<keyword evidence="1" id="KW-0479">Metal-binding</keyword>
<dbReference type="GeneID" id="108562467"/>
<feature type="domain" description="C2HC/C3H-type" evidence="6">
    <location>
        <begin position="257"/>
        <end position="286"/>
    </location>
</feature>
<keyword evidence="3 5" id="KW-0863">Zinc-finger</keyword>
<evidence type="ECO:0000313" key="8">
    <source>
        <dbReference type="RefSeq" id="XP_017776308.1"/>
    </source>
</evidence>
<keyword evidence="2" id="KW-0677">Repeat</keyword>
<feature type="domain" description="C2HC/C3H-type" evidence="6">
    <location>
        <begin position="323"/>
        <end position="352"/>
    </location>
</feature>
<keyword evidence="4" id="KW-0862">Zinc</keyword>
<gene>
    <name evidence="8" type="primary">LOC108562467</name>
</gene>